<comment type="cofactor">
    <cofactor evidence="1">
        <name>[4Fe-4S] cluster</name>
        <dbReference type="ChEBI" id="CHEBI:49883"/>
    </cofactor>
</comment>
<evidence type="ECO:0000256" key="1">
    <source>
        <dbReference type="ARBA" id="ARBA00001966"/>
    </source>
</evidence>
<dbReference type="SUPFAM" id="SSF102114">
    <property type="entry name" value="Radical SAM enzymes"/>
    <property type="match status" value="1"/>
</dbReference>
<keyword evidence="3" id="KW-0479">Metal-binding</keyword>
<evidence type="ECO:0000313" key="7">
    <source>
        <dbReference type="Proteomes" id="UP000235584"/>
    </source>
</evidence>
<dbReference type="Pfam" id="PF04055">
    <property type="entry name" value="Radical_SAM"/>
    <property type="match status" value="1"/>
</dbReference>
<dbReference type="GO" id="GO:0046872">
    <property type="term" value="F:metal ion binding"/>
    <property type="evidence" value="ECO:0007669"/>
    <property type="project" value="UniProtKB-KW"/>
</dbReference>
<dbReference type="InterPro" id="IPR006638">
    <property type="entry name" value="Elp3/MiaA/NifB-like_rSAM"/>
</dbReference>
<dbReference type="SFLD" id="SFLDG01082">
    <property type="entry name" value="B12-binding_domain_containing"/>
    <property type="match status" value="1"/>
</dbReference>
<protein>
    <submittedName>
        <fullName evidence="6">Uncharacterized protein</fullName>
    </submittedName>
</protein>
<dbReference type="AlphaFoldDB" id="A0A2K9NY89"/>
<dbReference type="CDD" id="cd01335">
    <property type="entry name" value="Radical_SAM"/>
    <property type="match status" value="1"/>
</dbReference>
<dbReference type="SFLD" id="SFLDS00029">
    <property type="entry name" value="Radical_SAM"/>
    <property type="match status" value="1"/>
</dbReference>
<dbReference type="Proteomes" id="UP000235584">
    <property type="component" value="Chromosome"/>
</dbReference>
<dbReference type="GO" id="GO:0003824">
    <property type="term" value="F:catalytic activity"/>
    <property type="evidence" value="ECO:0007669"/>
    <property type="project" value="InterPro"/>
</dbReference>
<dbReference type="RefSeq" id="WP_102244995.1">
    <property type="nucleotide sequence ID" value="NZ_CP025704.1"/>
</dbReference>
<evidence type="ECO:0000256" key="4">
    <source>
        <dbReference type="ARBA" id="ARBA00023004"/>
    </source>
</evidence>
<dbReference type="InterPro" id="IPR051198">
    <property type="entry name" value="BchE-like"/>
</dbReference>
<dbReference type="KEGG" id="bsto:C0V70_16640"/>
<dbReference type="GO" id="GO:0051536">
    <property type="term" value="F:iron-sulfur cluster binding"/>
    <property type="evidence" value="ECO:0007669"/>
    <property type="project" value="UniProtKB-KW"/>
</dbReference>
<dbReference type="InterPro" id="IPR058240">
    <property type="entry name" value="rSAM_sf"/>
</dbReference>
<dbReference type="SMART" id="SM00729">
    <property type="entry name" value="Elp3"/>
    <property type="match status" value="1"/>
</dbReference>
<evidence type="ECO:0000256" key="2">
    <source>
        <dbReference type="ARBA" id="ARBA00022691"/>
    </source>
</evidence>
<dbReference type="PANTHER" id="PTHR43409">
    <property type="entry name" value="ANAEROBIC MAGNESIUM-PROTOPORPHYRIN IX MONOMETHYL ESTER CYCLASE-RELATED"/>
    <property type="match status" value="1"/>
</dbReference>
<keyword evidence="4" id="KW-0408">Iron</keyword>
<keyword evidence="7" id="KW-1185">Reference proteome</keyword>
<name>A0A2K9NY89_BACTC</name>
<organism evidence="6 7">
    <name type="scientific">Bacteriovorax stolpii</name>
    <name type="common">Bdellovibrio stolpii</name>
    <dbReference type="NCBI Taxonomy" id="960"/>
    <lineage>
        <taxon>Bacteria</taxon>
        <taxon>Pseudomonadati</taxon>
        <taxon>Bdellovibrionota</taxon>
        <taxon>Bacteriovoracia</taxon>
        <taxon>Bacteriovoracales</taxon>
        <taxon>Bacteriovoracaceae</taxon>
        <taxon>Bacteriovorax</taxon>
    </lineage>
</organism>
<reference evidence="6 7" key="1">
    <citation type="submission" date="2018-01" db="EMBL/GenBank/DDBJ databases">
        <title>Complete genome sequence of Bacteriovorax stolpii DSM12778.</title>
        <authorList>
            <person name="Tang B."/>
            <person name="Chang J."/>
        </authorList>
    </citation>
    <scope>NUCLEOTIDE SEQUENCE [LARGE SCALE GENOMIC DNA]</scope>
    <source>
        <strain evidence="6 7">DSM 12778</strain>
    </source>
</reference>
<evidence type="ECO:0000256" key="5">
    <source>
        <dbReference type="ARBA" id="ARBA00023014"/>
    </source>
</evidence>
<dbReference type="PROSITE" id="PS51918">
    <property type="entry name" value="RADICAL_SAM"/>
    <property type="match status" value="1"/>
</dbReference>
<dbReference type="EMBL" id="CP025704">
    <property type="protein sequence ID" value="AUN99704.1"/>
    <property type="molecule type" value="Genomic_DNA"/>
</dbReference>
<keyword evidence="2" id="KW-0949">S-adenosyl-L-methionine</keyword>
<accession>A0A2K9NY89</accession>
<sequence>MDVVLFSDISPHQIWIRTIGVYRLASICRKAGLSTKVLYGLTDYPPEIQRKILERYVNKDTKLVALSTTFMVARARYSGTSSLRNKYAQELLDLIKEKKEQFPHIPFVAGGGNSNDEIFSFFDHVALGYGDQLITKFATDIHSLKKFRRVVDGRNIYISDNTFNNDYSTEYHETDVIHRNETMTIEVSRGCKFKCKFCSFPLNGRKANEYIKPGAILKKEFIDNYERFGIQNYILADDTFNEDAEKLEYFLGIVENLPFKIQYTGYFRLDLLDKQRAYWKRLLDSGLRGAFFGIETLNDKSAQVIGKGFGRENTLKTLYDLREIWGDEVNTAAGFIVGLPYDTKEEFQKWADIVRAPGFPVHCKSFEPLSINKKSDISPWQSEFQMDSEKWGYKLFEKREGKYYWESPDWNYAEAAVVAEKTVQEIAEHGGQNFGSFKVQMLMGLGLSYKEAFSLIPGDKASIERINEVVSSRIKANLDRELALLERPAQVKS</sequence>
<keyword evidence="5" id="KW-0411">Iron-sulfur</keyword>
<evidence type="ECO:0000256" key="3">
    <source>
        <dbReference type="ARBA" id="ARBA00022723"/>
    </source>
</evidence>
<evidence type="ECO:0000313" key="6">
    <source>
        <dbReference type="EMBL" id="AUN99704.1"/>
    </source>
</evidence>
<gene>
    <name evidence="6" type="ORF">C0V70_16640</name>
</gene>
<proteinExistence type="predicted"/>
<dbReference type="Gene3D" id="3.80.30.20">
    <property type="entry name" value="tm_1862 like domain"/>
    <property type="match status" value="1"/>
</dbReference>
<dbReference type="InterPro" id="IPR007197">
    <property type="entry name" value="rSAM"/>
</dbReference>
<dbReference type="InterPro" id="IPR023404">
    <property type="entry name" value="rSAM_horseshoe"/>
</dbReference>